<accession>A0A0F9D209</accession>
<dbReference type="AlphaFoldDB" id="A0A0F9D209"/>
<sequence>SSSSSFVAVGVSRGGYNGSTNTAKDKQLFIDLVNAMNAPTSSYDYDDFYSDGKYSSAALRDHDYGTMQTSNGSELCLYGGNEFWFVGLDAIPLFEKDMKLSEIKKQFQETVKKHYDVKVNLSQIKLRNDEVSSE</sequence>
<dbReference type="EMBL" id="LAZR01041503">
    <property type="protein sequence ID" value="KKL11821.1"/>
    <property type="molecule type" value="Genomic_DNA"/>
</dbReference>
<evidence type="ECO:0000313" key="1">
    <source>
        <dbReference type="EMBL" id="KKL11821.1"/>
    </source>
</evidence>
<proteinExistence type="predicted"/>
<comment type="caution">
    <text evidence="1">The sequence shown here is derived from an EMBL/GenBank/DDBJ whole genome shotgun (WGS) entry which is preliminary data.</text>
</comment>
<organism evidence="1">
    <name type="scientific">marine sediment metagenome</name>
    <dbReference type="NCBI Taxonomy" id="412755"/>
    <lineage>
        <taxon>unclassified sequences</taxon>
        <taxon>metagenomes</taxon>
        <taxon>ecological metagenomes</taxon>
    </lineage>
</organism>
<protein>
    <submittedName>
        <fullName evidence="1">Uncharacterized protein</fullName>
    </submittedName>
</protein>
<name>A0A0F9D209_9ZZZZ</name>
<gene>
    <name evidence="1" type="ORF">LCGC14_2541980</name>
</gene>
<feature type="non-terminal residue" evidence="1">
    <location>
        <position position="1"/>
    </location>
</feature>
<reference evidence="1" key="1">
    <citation type="journal article" date="2015" name="Nature">
        <title>Complex archaea that bridge the gap between prokaryotes and eukaryotes.</title>
        <authorList>
            <person name="Spang A."/>
            <person name="Saw J.H."/>
            <person name="Jorgensen S.L."/>
            <person name="Zaremba-Niedzwiedzka K."/>
            <person name="Martijn J."/>
            <person name="Lind A.E."/>
            <person name="van Eijk R."/>
            <person name="Schleper C."/>
            <person name="Guy L."/>
            <person name="Ettema T.J."/>
        </authorList>
    </citation>
    <scope>NUCLEOTIDE SEQUENCE</scope>
</reference>